<gene>
    <name evidence="2" type="ORF">PV11_08232</name>
</gene>
<name>A0A0D1YI89_9EURO</name>
<accession>A0A0D1YI89</accession>
<dbReference type="HOGENOM" id="CLU_037787_1_0_1"/>
<dbReference type="InterPro" id="IPR005079">
    <property type="entry name" value="Peptidase_C45_hydrolase"/>
</dbReference>
<organism evidence="2 3">
    <name type="scientific">Exophiala sideris</name>
    <dbReference type="NCBI Taxonomy" id="1016849"/>
    <lineage>
        <taxon>Eukaryota</taxon>
        <taxon>Fungi</taxon>
        <taxon>Dikarya</taxon>
        <taxon>Ascomycota</taxon>
        <taxon>Pezizomycotina</taxon>
        <taxon>Eurotiomycetes</taxon>
        <taxon>Chaetothyriomycetidae</taxon>
        <taxon>Chaetothyriales</taxon>
        <taxon>Herpotrichiellaceae</taxon>
        <taxon>Exophiala</taxon>
    </lineage>
</organism>
<dbReference type="EMBL" id="KN846953">
    <property type="protein sequence ID" value="KIV80754.1"/>
    <property type="molecule type" value="Genomic_DNA"/>
</dbReference>
<dbReference type="Proteomes" id="UP000053599">
    <property type="component" value="Unassembled WGS sequence"/>
</dbReference>
<evidence type="ECO:0000259" key="1">
    <source>
        <dbReference type="Pfam" id="PF03417"/>
    </source>
</evidence>
<evidence type="ECO:0000313" key="2">
    <source>
        <dbReference type="EMBL" id="KIV80754.1"/>
    </source>
</evidence>
<dbReference type="STRING" id="1016849.A0A0D1YI89"/>
<dbReference type="InterPro" id="IPR047794">
    <property type="entry name" value="C45_proenzyme-like"/>
</dbReference>
<proteinExistence type="predicted"/>
<feature type="domain" description="Peptidase C45 hydrolase" evidence="1">
    <location>
        <begin position="120"/>
        <end position="349"/>
    </location>
</feature>
<dbReference type="InterPro" id="IPR047801">
    <property type="entry name" value="Peptidase_C45"/>
</dbReference>
<dbReference type="Gene3D" id="3.60.60.10">
    <property type="entry name" value="Penicillin V Acylase, Chain A"/>
    <property type="match status" value="1"/>
</dbReference>
<reference evidence="2 3" key="1">
    <citation type="submission" date="2015-01" db="EMBL/GenBank/DDBJ databases">
        <title>The Genome Sequence of Exophiala sideris CBS121828.</title>
        <authorList>
            <consortium name="The Broad Institute Genomics Platform"/>
            <person name="Cuomo C."/>
            <person name="de Hoog S."/>
            <person name="Gorbushina A."/>
            <person name="Stielow B."/>
            <person name="Teixiera M."/>
            <person name="Abouelleil A."/>
            <person name="Chapman S.B."/>
            <person name="Priest M."/>
            <person name="Young S.K."/>
            <person name="Wortman J."/>
            <person name="Nusbaum C."/>
            <person name="Birren B."/>
        </authorList>
    </citation>
    <scope>NUCLEOTIDE SEQUENCE [LARGE SCALE GENOMIC DNA]</scope>
    <source>
        <strain evidence="2 3">CBS 121828</strain>
    </source>
</reference>
<dbReference type="Pfam" id="PF03417">
    <property type="entry name" value="AAT"/>
    <property type="match status" value="1"/>
</dbReference>
<dbReference type="PANTHER" id="PTHR34180:SF1">
    <property type="entry name" value="BETA-ALANYL-DOPAMINE_CARCININE HYDROLASE"/>
    <property type="match status" value="1"/>
</dbReference>
<dbReference type="Gene3D" id="1.10.10.2120">
    <property type="match status" value="1"/>
</dbReference>
<dbReference type="PANTHER" id="PTHR34180">
    <property type="entry name" value="PEPTIDASE C45"/>
    <property type="match status" value="1"/>
</dbReference>
<dbReference type="AlphaFoldDB" id="A0A0D1YI89"/>
<dbReference type="NCBIfam" id="NF040521">
    <property type="entry name" value="C45_proenzyme"/>
    <property type="match status" value="1"/>
</dbReference>
<protein>
    <recommendedName>
        <fullName evidence="1">Peptidase C45 hydrolase domain-containing protein</fullName>
    </recommendedName>
</protein>
<sequence>MVWQGVPEIVCHGTPTEIGLCHGTVARDRIQLSIKNYTLLYEETANMSWSLARSRAEAYLPTLDQLVPEIVEEMKAIARGAEVDLLDIVALNIRSEISLTNFPDEAPDGCTSLGQAPDAGKDAVFIAQNWDWTAEAADAIVLFDIQRTTDGTPRIQMLGEAGLVAKFGFNDKGLALCMNAIKSPTVDHKKLPVHIAERKALEAGSFHEAKAVLDKFGLASCVNFMIADKSGNLATIECTPLGNFVISPDSAGSVCHSNHLISQDKPEKLKDYPAENSFNRLERMKEISAGVKPSFETIRKRLSDETHYPKAICRYAEPGTHGMESICTLCTIIMDVKNMKAEVSLGRPSLNPPVRLLVMELLYR</sequence>
<evidence type="ECO:0000313" key="3">
    <source>
        <dbReference type="Proteomes" id="UP000053599"/>
    </source>
</evidence>
<dbReference type="OrthoDB" id="189997at2759"/>